<proteinExistence type="predicted"/>
<keyword evidence="3" id="KW-1185">Reference proteome</keyword>
<dbReference type="GeneID" id="68294577"/>
<dbReference type="EMBL" id="BOLY01000006">
    <property type="protein sequence ID" value="GIZ45852.1"/>
    <property type="molecule type" value="Genomic_DNA"/>
</dbReference>
<gene>
    <name evidence="2" type="ORF">CKM354_000900200</name>
</gene>
<feature type="domain" description="BTB" evidence="1">
    <location>
        <begin position="11"/>
        <end position="79"/>
    </location>
</feature>
<sequence>MEEVKDVAPDGDVILVVGADKVKMRVSSVLLAKASPVFKTMFGPHFHDGQQPRGASNPIEIPLPDDSGESMHRLCKMVHLVCEQHEDFGDPLNIFNLAECIDKYCCAGPLRLQSSAILFNCLEFYDFHVLADRDFWSVTSAAYFMDCSKAFKVATTRLVYDTKGEFDLEGFDHLPGSVIGAICEKRATTQRDFCWKLAGLGIPTCDSHRCRNQDQAFMERLANAFQIEYWPPNFAFQPLCSLLATTRALPDIVRARPSCVHTNSIRMLENVTFCEAAQSIEENYQGMCLGCAKTGRSSLYGSCDEHARNL</sequence>
<evidence type="ECO:0000313" key="3">
    <source>
        <dbReference type="Proteomes" id="UP000825890"/>
    </source>
</evidence>
<dbReference type="RefSeq" id="XP_044660339.1">
    <property type="nucleotide sequence ID" value="XM_044804404.1"/>
</dbReference>
<protein>
    <recommendedName>
        <fullName evidence="1">BTB domain-containing protein</fullName>
    </recommendedName>
</protein>
<dbReference type="InterPro" id="IPR000210">
    <property type="entry name" value="BTB/POZ_dom"/>
</dbReference>
<dbReference type="Proteomes" id="UP000825890">
    <property type="component" value="Unassembled WGS sequence"/>
</dbReference>
<evidence type="ECO:0000313" key="2">
    <source>
        <dbReference type="EMBL" id="GIZ45852.1"/>
    </source>
</evidence>
<dbReference type="SUPFAM" id="SSF54695">
    <property type="entry name" value="POZ domain"/>
    <property type="match status" value="1"/>
</dbReference>
<dbReference type="CDD" id="cd18186">
    <property type="entry name" value="BTB_POZ_ZBTB_KLHL-like"/>
    <property type="match status" value="1"/>
</dbReference>
<dbReference type="Pfam" id="PF00651">
    <property type="entry name" value="BTB"/>
    <property type="match status" value="1"/>
</dbReference>
<reference evidence="2 3" key="1">
    <citation type="submission" date="2021-01" db="EMBL/GenBank/DDBJ databases">
        <title>Cercospora kikuchii MAFF 305040 whole genome shotgun sequence.</title>
        <authorList>
            <person name="Kashiwa T."/>
            <person name="Suzuki T."/>
        </authorList>
    </citation>
    <scope>NUCLEOTIDE SEQUENCE [LARGE SCALE GENOMIC DNA]</scope>
    <source>
        <strain evidence="2 3">MAFF 305040</strain>
    </source>
</reference>
<comment type="caution">
    <text evidence="2">The sequence shown here is derived from an EMBL/GenBank/DDBJ whole genome shotgun (WGS) entry which is preliminary data.</text>
</comment>
<evidence type="ECO:0000259" key="1">
    <source>
        <dbReference type="PROSITE" id="PS50097"/>
    </source>
</evidence>
<dbReference type="PROSITE" id="PS50097">
    <property type="entry name" value="BTB"/>
    <property type="match status" value="1"/>
</dbReference>
<dbReference type="InterPro" id="IPR011333">
    <property type="entry name" value="SKP1/BTB/POZ_sf"/>
</dbReference>
<dbReference type="Gene3D" id="3.30.710.10">
    <property type="entry name" value="Potassium Channel Kv1.1, Chain A"/>
    <property type="match status" value="1"/>
</dbReference>
<dbReference type="AlphaFoldDB" id="A0A9P3CMC1"/>
<organism evidence="2 3">
    <name type="scientific">Cercospora kikuchii</name>
    <dbReference type="NCBI Taxonomy" id="84275"/>
    <lineage>
        <taxon>Eukaryota</taxon>
        <taxon>Fungi</taxon>
        <taxon>Dikarya</taxon>
        <taxon>Ascomycota</taxon>
        <taxon>Pezizomycotina</taxon>
        <taxon>Dothideomycetes</taxon>
        <taxon>Dothideomycetidae</taxon>
        <taxon>Mycosphaerellales</taxon>
        <taxon>Mycosphaerellaceae</taxon>
        <taxon>Cercospora</taxon>
    </lineage>
</organism>
<dbReference type="OrthoDB" id="3650523at2759"/>
<accession>A0A9P3CMC1</accession>
<name>A0A9P3CMC1_9PEZI</name>